<organism evidence="1 2">
    <name type="scientific">Vibrio cholerae</name>
    <dbReference type="NCBI Taxonomy" id="666"/>
    <lineage>
        <taxon>Bacteria</taxon>
        <taxon>Pseudomonadati</taxon>
        <taxon>Pseudomonadota</taxon>
        <taxon>Gammaproteobacteria</taxon>
        <taxon>Vibrionales</taxon>
        <taxon>Vibrionaceae</taxon>
        <taxon>Vibrio</taxon>
    </lineage>
</organism>
<protein>
    <submittedName>
        <fullName evidence="1">Uncharacterized protein</fullName>
    </submittedName>
</protein>
<accession>A0A655VBV1</accession>
<gene>
    <name evidence="1" type="ORF">ERS013201_00564</name>
</gene>
<dbReference type="Proteomes" id="UP000046067">
    <property type="component" value="Unassembled WGS sequence"/>
</dbReference>
<sequence length="54" mass="6322">MFEHLCAHVFEFIGELNLFGDRDTIFSDGWRTIRFIEHNMATFGPERNFDGVGQ</sequence>
<dbReference type="EMBL" id="CWQJ01000003">
    <property type="protein sequence ID" value="CSB65956.1"/>
    <property type="molecule type" value="Genomic_DNA"/>
</dbReference>
<dbReference type="AntiFam" id="ANF00222">
    <property type="entry name" value="Shadow ORF (opposite groL1)"/>
</dbReference>
<reference evidence="1 2" key="1">
    <citation type="submission" date="2015-07" db="EMBL/GenBank/DDBJ databases">
        <authorList>
            <consortium name="Pathogen Informatics"/>
        </authorList>
    </citation>
    <scope>NUCLEOTIDE SEQUENCE [LARGE SCALE GENOMIC DNA]</scope>
    <source>
        <strain evidence="1 2">A325</strain>
    </source>
</reference>
<evidence type="ECO:0000313" key="1">
    <source>
        <dbReference type="EMBL" id="CSB65956.1"/>
    </source>
</evidence>
<dbReference type="AlphaFoldDB" id="A0A655VBV1"/>
<name>A0A655VBV1_VIBCL</name>
<proteinExistence type="predicted"/>
<evidence type="ECO:0000313" key="2">
    <source>
        <dbReference type="Proteomes" id="UP000046067"/>
    </source>
</evidence>